<name>A0A7S1FCZ4_NOCSC</name>
<accession>A0A7S1FCZ4</accession>
<dbReference type="SUPFAM" id="SSF51197">
    <property type="entry name" value="Clavaminate synthase-like"/>
    <property type="match status" value="1"/>
</dbReference>
<organism evidence="1">
    <name type="scientific">Noctiluca scintillans</name>
    <name type="common">Sea sparkle</name>
    <name type="synonym">Red tide dinoflagellate</name>
    <dbReference type="NCBI Taxonomy" id="2966"/>
    <lineage>
        <taxon>Eukaryota</taxon>
        <taxon>Sar</taxon>
        <taxon>Alveolata</taxon>
        <taxon>Dinophyceae</taxon>
        <taxon>Noctilucales</taxon>
        <taxon>Noctilucaceae</taxon>
        <taxon>Noctiluca</taxon>
    </lineage>
</organism>
<evidence type="ECO:0000313" key="1">
    <source>
        <dbReference type="EMBL" id="CAD8860196.1"/>
    </source>
</evidence>
<dbReference type="Pfam" id="PF05721">
    <property type="entry name" value="PhyH"/>
    <property type="match status" value="1"/>
</dbReference>
<dbReference type="Gene3D" id="2.60.120.620">
    <property type="entry name" value="q2cbj1_9rhob like domain"/>
    <property type="match status" value="1"/>
</dbReference>
<dbReference type="PANTHER" id="PTHR37563:SF2">
    <property type="entry name" value="PHYTANOYL-COA DIOXYGENASE FAMILY PROTEIN (AFU_ORTHOLOGUE AFUA_2G03330)"/>
    <property type="match status" value="1"/>
</dbReference>
<gene>
    <name evidence="1" type="ORF">NSCI0253_LOCUS34550</name>
</gene>
<reference evidence="1" key="1">
    <citation type="submission" date="2021-01" db="EMBL/GenBank/DDBJ databases">
        <authorList>
            <person name="Corre E."/>
            <person name="Pelletier E."/>
            <person name="Niang G."/>
            <person name="Scheremetjew M."/>
            <person name="Finn R."/>
            <person name="Kale V."/>
            <person name="Holt S."/>
            <person name="Cochrane G."/>
            <person name="Meng A."/>
            <person name="Brown T."/>
            <person name="Cohen L."/>
        </authorList>
    </citation>
    <scope>NUCLEOTIDE SEQUENCE</scope>
</reference>
<dbReference type="PANTHER" id="PTHR37563">
    <property type="entry name" value="PHYTANOYL-COA DIOXYGENASE FAMILY PROTEIN (AFU_ORTHOLOGUE AFUA_2G03330)"/>
    <property type="match status" value="1"/>
</dbReference>
<proteinExistence type="predicted"/>
<sequence>MTWYALPQALPRVPVVVRMGNCGVVCDSADEGDVCTTTRQQSLSWRLAEFSLCSNVVFNNSHLAEARFCRDGLLHIPCIVSHGEADALEQRVREDLIERRRDGKKEWFGDVYGYEDKGFRWDMKLKLSAEVRTALRVVLACVQPLLERERPSWELVELAAMCTMPGEPCQPVHADTSHIFDAQMVTIFVALHDVDVAHGPTRMYPRTHTDSKLHMGHEQADEAGAVLCTMNRGDCVLMDSRLLHCGTANVSDRHRYLFYCTWKPPGRRSKGSTSTLLPEYEEKFYLRTWRDWLAEDPHLSTS</sequence>
<evidence type="ECO:0008006" key="2">
    <source>
        <dbReference type="Google" id="ProtNLM"/>
    </source>
</evidence>
<protein>
    <recommendedName>
        <fullName evidence="2">Phytanoyl-CoA dioxygenase</fullName>
    </recommendedName>
</protein>
<dbReference type="EMBL" id="HBFQ01048381">
    <property type="protein sequence ID" value="CAD8860196.1"/>
    <property type="molecule type" value="Transcribed_RNA"/>
</dbReference>
<dbReference type="InterPro" id="IPR051961">
    <property type="entry name" value="Fungal_Metabolite_Diox"/>
</dbReference>
<dbReference type="AlphaFoldDB" id="A0A7S1FCZ4"/>
<dbReference type="InterPro" id="IPR008775">
    <property type="entry name" value="Phytyl_CoA_dOase-like"/>
</dbReference>